<dbReference type="eggNOG" id="COG3172">
    <property type="taxonomic scope" value="Bacteria"/>
</dbReference>
<dbReference type="AlphaFoldDB" id="F7NKD6"/>
<reference evidence="2 3" key="1">
    <citation type="journal article" date="2011" name="EMBO J.">
        <title>Structural diversity of bacterial flagellar motors.</title>
        <authorList>
            <person name="Chen S."/>
            <person name="Beeby M."/>
            <person name="Murphy G.E."/>
            <person name="Leadbetter J.R."/>
            <person name="Hendrixson D.R."/>
            <person name="Briegel A."/>
            <person name="Li Z."/>
            <person name="Shi J."/>
            <person name="Tocheva E.I."/>
            <person name="Muller A."/>
            <person name="Dobro M.J."/>
            <person name="Jensen G.J."/>
        </authorList>
    </citation>
    <scope>NUCLEOTIDE SEQUENCE [LARGE SCALE GENOMIC DNA]</scope>
    <source>
        <strain evidence="2 3">DSM 6540</strain>
    </source>
</reference>
<organism evidence="2 3">
    <name type="scientific">Acetonema longum DSM 6540</name>
    <dbReference type="NCBI Taxonomy" id="1009370"/>
    <lineage>
        <taxon>Bacteria</taxon>
        <taxon>Bacillati</taxon>
        <taxon>Bacillota</taxon>
        <taxon>Negativicutes</taxon>
        <taxon>Acetonemataceae</taxon>
        <taxon>Acetonema</taxon>
    </lineage>
</organism>
<proteinExistence type="predicted"/>
<protein>
    <recommendedName>
        <fullName evidence="1">NadR/Ttd14 AAA domain-containing protein</fullName>
    </recommendedName>
</protein>
<dbReference type="InterPro" id="IPR038727">
    <property type="entry name" value="NadR/Ttd14_AAA_dom"/>
</dbReference>
<dbReference type="OrthoDB" id="7351510at2"/>
<gene>
    <name evidence="2" type="ORF">ALO_12746</name>
</gene>
<feature type="domain" description="NadR/Ttd14 AAA" evidence="1">
    <location>
        <begin position="5"/>
        <end position="134"/>
    </location>
</feature>
<dbReference type="EMBL" id="AFGF01000107">
    <property type="protein sequence ID" value="EGO63577.1"/>
    <property type="molecule type" value="Genomic_DNA"/>
</dbReference>
<evidence type="ECO:0000313" key="3">
    <source>
        <dbReference type="Proteomes" id="UP000003240"/>
    </source>
</evidence>
<dbReference type="STRING" id="1009370.ALO_12746"/>
<dbReference type="SUPFAM" id="SSF52540">
    <property type="entry name" value="P-loop containing nucleoside triphosphate hydrolases"/>
    <property type="match status" value="1"/>
</dbReference>
<dbReference type="Gene3D" id="3.40.50.300">
    <property type="entry name" value="P-loop containing nucleotide triphosphate hydrolases"/>
    <property type="match status" value="1"/>
</dbReference>
<sequence length="185" mass="21149">MNTMRIAIAGAHGIGKSFLANQLVEQCGYPLLTGVAGKVANVMGVKTIKDMEDESIETKMAYQSLVYWEMKELELEHQSFVADRSLYDVIAYMVWYGIPAHVGMFYHELAESQPYDLIIHCPIPDGFAPPEVRNGYKGNSRHELFNGILEVLLRRSQRDKQILWLPKERDQWLSISMNAIKDMLN</sequence>
<name>F7NKD6_9FIRM</name>
<keyword evidence="3" id="KW-1185">Reference proteome</keyword>
<evidence type="ECO:0000313" key="2">
    <source>
        <dbReference type="EMBL" id="EGO63577.1"/>
    </source>
</evidence>
<dbReference type="InterPro" id="IPR027417">
    <property type="entry name" value="P-loop_NTPase"/>
</dbReference>
<accession>F7NKD6</accession>
<comment type="caution">
    <text evidence="2">The sequence shown here is derived from an EMBL/GenBank/DDBJ whole genome shotgun (WGS) entry which is preliminary data.</text>
</comment>
<dbReference type="Pfam" id="PF13521">
    <property type="entry name" value="AAA_28"/>
    <property type="match status" value="1"/>
</dbReference>
<evidence type="ECO:0000259" key="1">
    <source>
        <dbReference type="Pfam" id="PF13521"/>
    </source>
</evidence>
<dbReference type="Proteomes" id="UP000003240">
    <property type="component" value="Unassembled WGS sequence"/>
</dbReference>